<evidence type="ECO:0000313" key="3">
    <source>
        <dbReference type="EMBL" id="EGT42071.1"/>
    </source>
</evidence>
<dbReference type="eggNOG" id="ENOG502TJ2Z">
    <property type="taxonomic scope" value="Eukaryota"/>
</dbReference>
<reference evidence="4" key="1">
    <citation type="submission" date="2011-07" db="EMBL/GenBank/DDBJ databases">
        <authorList>
            <consortium name="Caenorhabditis brenneri Sequencing and Analysis Consortium"/>
            <person name="Wilson R.K."/>
        </authorList>
    </citation>
    <scope>NUCLEOTIDE SEQUENCE [LARGE SCALE GENOMIC DNA]</scope>
    <source>
        <strain evidence="4">PB2801</strain>
    </source>
</reference>
<dbReference type="PANTHER" id="PTHR34152:SF8">
    <property type="entry name" value="EFFLUX RND TRANSPORTER PERMEASE SUBUNIT"/>
    <property type="match status" value="1"/>
</dbReference>
<protein>
    <submittedName>
        <fullName evidence="3">Uncharacterized protein</fullName>
    </submittedName>
</protein>
<name>G0MRE1_CAEBE</name>
<evidence type="ECO:0000256" key="2">
    <source>
        <dbReference type="SAM" id="Phobius"/>
    </source>
</evidence>
<organism evidence="4">
    <name type="scientific">Caenorhabditis brenneri</name>
    <name type="common">Nematode worm</name>
    <dbReference type="NCBI Taxonomy" id="135651"/>
    <lineage>
        <taxon>Eukaryota</taxon>
        <taxon>Metazoa</taxon>
        <taxon>Ecdysozoa</taxon>
        <taxon>Nematoda</taxon>
        <taxon>Chromadorea</taxon>
        <taxon>Rhabditida</taxon>
        <taxon>Rhabditina</taxon>
        <taxon>Rhabditomorpha</taxon>
        <taxon>Rhabditoidea</taxon>
        <taxon>Rhabditidae</taxon>
        <taxon>Peloderinae</taxon>
        <taxon>Caenorhabditis</taxon>
    </lineage>
</organism>
<dbReference type="FunCoup" id="G0MRE1">
    <property type="interactions" value="1054"/>
</dbReference>
<gene>
    <name evidence="3" type="ORF">CAEBREN_21358</name>
</gene>
<dbReference type="PANTHER" id="PTHR34152">
    <property type="entry name" value="PROTEIN CBG12353-RELATED"/>
    <property type="match status" value="1"/>
</dbReference>
<evidence type="ECO:0000313" key="4">
    <source>
        <dbReference type="Proteomes" id="UP000008068"/>
    </source>
</evidence>
<dbReference type="AlphaFoldDB" id="G0MRE1"/>
<dbReference type="Proteomes" id="UP000008068">
    <property type="component" value="Unassembled WGS sequence"/>
</dbReference>
<proteinExistence type="predicted"/>
<accession>G0MRE1</accession>
<feature type="transmembrane region" description="Helical" evidence="2">
    <location>
        <begin position="84"/>
        <end position="103"/>
    </location>
</feature>
<keyword evidence="2" id="KW-0812">Transmembrane</keyword>
<keyword evidence="2" id="KW-0472">Membrane</keyword>
<evidence type="ECO:0000256" key="1">
    <source>
        <dbReference type="SAM" id="MobiDB-lite"/>
    </source>
</evidence>
<dbReference type="OrthoDB" id="5871763at2759"/>
<dbReference type="InParanoid" id="G0MRE1"/>
<dbReference type="HOGENOM" id="CLU_1807895_0_0_1"/>
<sequence>MYFWVKNCVFLNPPLQNSNDLEPPPYSIENSVPQKRTQDPEKGDNPKIQLYLTVLFLLIIAPLPVYLIVTGINQSCPVEPNLPFWMIVVGVCLFMEIVFTGHINSKKYIQHKNSSTTESFEVTGRPALMIILRKSIRLSVFGL</sequence>
<dbReference type="OMA" id="YFWVKNC"/>
<dbReference type="EMBL" id="GL379808">
    <property type="protein sequence ID" value="EGT42071.1"/>
    <property type="molecule type" value="Genomic_DNA"/>
</dbReference>
<feature type="transmembrane region" description="Helical" evidence="2">
    <location>
        <begin position="50"/>
        <end position="72"/>
    </location>
</feature>
<keyword evidence="4" id="KW-1185">Reference proteome</keyword>
<feature type="region of interest" description="Disordered" evidence="1">
    <location>
        <begin position="20"/>
        <end position="43"/>
    </location>
</feature>
<keyword evidence="2" id="KW-1133">Transmembrane helix</keyword>